<accession>A0ACC3A981</accession>
<name>A0ACC3A981_9EURO</name>
<protein>
    <submittedName>
        <fullName evidence="1">Uncharacterized protein</fullName>
    </submittedName>
</protein>
<comment type="caution">
    <text evidence="1">The sequence shown here is derived from an EMBL/GenBank/DDBJ whole genome shotgun (WGS) entry which is preliminary data.</text>
</comment>
<evidence type="ECO:0000313" key="1">
    <source>
        <dbReference type="EMBL" id="KAJ9657580.1"/>
    </source>
</evidence>
<evidence type="ECO:0000313" key="2">
    <source>
        <dbReference type="Proteomes" id="UP001172386"/>
    </source>
</evidence>
<gene>
    <name evidence="1" type="ORF">H2198_004226</name>
</gene>
<keyword evidence="2" id="KW-1185">Reference proteome</keyword>
<sequence>MHTLRVKGAYIHENMLMSLLLRAPKLQSLSISPTLIDGEAHNLWDEDSEVLAAAVLSPVNIRRLLLPVREHLEKLTILDVGVLEMDAMNPSHDGTQLDLASFHRLKTLTLSNACLFGGCTSARQAPNVQHLLPSTLEHLTIAFPRKAGVFYSLGEMKSALLNGNDAWNRLWLERTAWGRANELQMLGLVVNTMRPTRLRTLNLLEDNSCGWTSRYTNVVRWRTNQLNCLSGEVVNFVVELRVPQTWQTDLEAIKSG</sequence>
<dbReference type="EMBL" id="JAPDRQ010000062">
    <property type="protein sequence ID" value="KAJ9657580.1"/>
    <property type="molecule type" value="Genomic_DNA"/>
</dbReference>
<dbReference type="Proteomes" id="UP001172386">
    <property type="component" value="Unassembled WGS sequence"/>
</dbReference>
<reference evidence="1" key="1">
    <citation type="submission" date="2022-10" db="EMBL/GenBank/DDBJ databases">
        <title>Culturing micro-colonial fungi from biological soil crusts in the Mojave desert and describing Neophaeococcomyces mojavensis, and introducing the new genera and species Taxawa tesnikishii.</title>
        <authorList>
            <person name="Kurbessoian T."/>
            <person name="Stajich J.E."/>
        </authorList>
    </citation>
    <scope>NUCLEOTIDE SEQUENCE</scope>
    <source>
        <strain evidence="1">JES_112</strain>
    </source>
</reference>
<proteinExistence type="predicted"/>
<organism evidence="1 2">
    <name type="scientific">Neophaeococcomyces mojaviensis</name>
    <dbReference type="NCBI Taxonomy" id="3383035"/>
    <lineage>
        <taxon>Eukaryota</taxon>
        <taxon>Fungi</taxon>
        <taxon>Dikarya</taxon>
        <taxon>Ascomycota</taxon>
        <taxon>Pezizomycotina</taxon>
        <taxon>Eurotiomycetes</taxon>
        <taxon>Chaetothyriomycetidae</taxon>
        <taxon>Chaetothyriales</taxon>
        <taxon>Chaetothyriales incertae sedis</taxon>
        <taxon>Neophaeococcomyces</taxon>
    </lineage>
</organism>